<sequence>MKISRLLFFLPFLMAFQCGEEIYSDDDLLLETGILNSWELSEESINGSSDLLPKCCKYFNFYLDGDSNDLVGRYTYHEDNSGNLDGVFILDPSKQEIIFKGDDGTEIMASYSINDEQNYLVLSYQAGRTELVQGYRKVD</sequence>
<protein>
    <recommendedName>
        <fullName evidence="3">Lipocalin-like domain-containing protein</fullName>
    </recommendedName>
</protein>
<organism evidence="1 2">
    <name type="scientific">Algoriphagus limi</name>
    <dbReference type="NCBI Taxonomy" id="2975273"/>
    <lineage>
        <taxon>Bacteria</taxon>
        <taxon>Pseudomonadati</taxon>
        <taxon>Bacteroidota</taxon>
        <taxon>Cytophagia</taxon>
        <taxon>Cytophagales</taxon>
        <taxon>Cyclobacteriaceae</taxon>
        <taxon>Algoriphagus</taxon>
    </lineage>
</organism>
<evidence type="ECO:0000313" key="1">
    <source>
        <dbReference type="EMBL" id="MCS5490902.1"/>
    </source>
</evidence>
<gene>
    <name evidence="1" type="ORF">NY014_10690</name>
</gene>
<proteinExistence type="predicted"/>
<dbReference type="RefSeq" id="WP_259414577.1">
    <property type="nucleotide sequence ID" value="NZ_JANWGH010000002.1"/>
</dbReference>
<reference evidence="1 2" key="1">
    <citation type="submission" date="2022-08" db="EMBL/GenBank/DDBJ databases">
        <title>Algoriphagus sp. CAU 1643 isolated from mud.</title>
        <authorList>
            <person name="Kim W."/>
        </authorList>
    </citation>
    <scope>NUCLEOTIDE SEQUENCE [LARGE SCALE GENOMIC DNA]</scope>
    <source>
        <strain evidence="1 2">CAU 1643</strain>
    </source>
</reference>
<evidence type="ECO:0000313" key="2">
    <source>
        <dbReference type="Proteomes" id="UP001206788"/>
    </source>
</evidence>
<evidence type="ECO:0008006" key="3">
    <source>
        <dbReference type="Google" id="ProtNLM"/>
    </source>
</evidence>
<dbReference type="Proteomes" id="UP001206788">
    <property type="component" value="Unassembled WGS sequence"/>
</dbReference>
<keyword evidence="2" id="KW-1185">Reference proteome</keyword>
<comment type="caution">
    <text evidence="1">The sequence shown here is derived from an EMBL/GenBank/DDBJ whole genome shotgun (WGS) entry which is preliminary data.</text>
</comment>
<dbReference type="EMBL" id="JANWGH010000002">
    <property type="protein sequence ID" value="MCS5490902.1"/>
    <property type="molecule type" value="Genomic_DNA"/>
</dbReference>
<accession>A0ABT2G6Z7</accession>
<name>A0ABT2G6Z7_9BACT</name>